<feature type="signal peptide" evidence="1">
    <location>
        <begin position="1"/>
        <end position="19"/>
    </location>
</feature>
<accession>A0A1Y1XUB9</accession>
<proteinExistence type="predicted"/>
<gene>
    <name evidence="2" type="ORF">K493DRAFT_305848</name>
</gene>
<dbReference type="AlphaFoldDB" id="A0A1Y1XUB9"/>
<evidence type="ECO:0000256" key="1">
    <source>
        <dbReference type="SAM" id="SignalP"/>
    </source>
</evidence>
<protein>
    <recommendedName>
        <fullName evidence="4">Hydrophobin</fullName>
    </recommendedName>
</protein>
<keyword evidence="3" id="KW-1185">Reference proteome</keyword>
<dbReference type="EMBL" id="MCFE01000454">
    <property type="protein sequence ID" value="ORX89349.1"/>
    <property type="molecule type" value="Genomic_DNA"/>
</dbReference>
<evidence type="ECO:0000313" key="2">
    <source>
        <dbReference type="EMBL" id="ORX89349.1"/>
    </source>
</evidence>
<reference evidence="2 3" key="1">
    <citation type="submission" date="2016-07" db="EMBL/GenBank/DDBJ databases">
        <title>Pervasive Adenine N6-methylation of Active Genes in Fungi.</title>
        <authorList>
            <consortium name="DOE Joint Genome Institute"/>
            <person name="Mondo S.J."/>
            <person name="Dannebaum R.O."/>
            <person name="Kuo R.C."/>
            <person name="Labutti K."/>
            <person name="Haridas S."/>
            <person name="Kuo A."/>
            <person name="Salamov A."/>
            <person name="Ahrendt S.R."/>
            <person name="Lipzen A."/>
            <person name="Sullivan W."/>
            <person name="Andreopoulos W.B."/>
            <person name="Clum A."/>
            <person name="Lindquist E."/>
            <person name="Daum C."/>
            <person name="Ramamoorthy G.K."/>
            <person name="Gryganskyi A."/>
            <person name="Culley D."/>
            <person name="Magnuson J.K."/>
            <person name="James T.Y."/>
            <person name="O'Malley M.A."/>
            <person name="Stajich J.E."/>
            <person name="Spatafora J.W."/>
            <person name="Visel A."/>
            <person name="Grigoriev I.V."/>
        </authorList>
    </citation>
    <scope>NUCLEOTIDE SEQUENCE [LARGE SCALE GENOMIC DNA]</scope>
    <source>
        <strain evidence="2 3">CBS 931.73</strain>
    </source>
</reference>
<keyword evidence="1" id="KW-0732">Signal</keyword>
<sequence>MRFILGSFTILYAVISALASPFPVGVNVDVGSGPAKSPHVPPVTCDDAEVRIKALGLNINAVVCLSKNNSMPPNTATTHQGPNEGCPLVDAKVRALGLDIRAIVCLKDRVDVIVNV</sequence>
<organism evidence="2 3">
    <name type="scientific">Basidiobolus meristosporus CBS 931.73</name>
    <dbReference type="NCBI Taxonomy" id="1314790"/>
    <lineage>
        <taxon>Eukaryota</taxon>
        <taxon>Fungi</taxon>
        <taxon>Fungi incertae sedis</taxon>
        <taxon>Zoopagomycota</taxon>
        <taxon>Entomophthoromycotina</taxon>
        <taxon>Basidiobolomycetes</taxon>
        <taxon>Basidiobolales</taxon>
        <taxon>Basidiobolaceae</taxon>
        <taxon>Basidiobolus</taxon>
    </lineage>
</organism>
<evidence type="ECO:0000313" key="3">
    <source>
        <dbReference type="Proteomes" id="UP000193498"/>
    </source>
</evidence>
<name>A0A1Y1XUB9_9FUNG</name>
<evidence type="ECO:0008006" key="4">
    <source>
        <dbReference type="Google" id="ProtNLM"/>
    </source>
</evidence>
<dbReference type="Proteomes" id="UP000193498">
    <property type="component" value="Unassembled WGS sequence"/>
</dbReference>
<feature type="chain" id="PRO_5010990988" description="Hydrophobin" evidence="1">
    <location>
        <begin position="20"/>
        <end position="116"/>
    </location>
</feature>
<dbReference type="InParanoid" id="A0A1Y1XUB9"/>
<comment type="caution">
    <text evidence="2">The sequence shown here is derived from an EMBL/GenBank/DDBJ whole genome shotgun (WGS) entry which is preliminary data.</text>
</comment>